<evidence type="ECO:0000256" key="3">
    <source>
        <dbReference type="ARBA" id="ARBA00022448"/>
    </source>
</evidence>
<proteinExistence type="inferred from homology"/>
<dbReference type="GeneID" id="60657398"/>
<evidence type="ECO:0000313" key="19">
    <source>
        <dbReference type="Proteomes" id="UP000029870"/>
    </source>
</evidence>
<keyword evidence="3 13" id="KW-0813">Transport</keyword>
<feature type="transmembrane region" description="Helical" evidence="13">
    <location>
        <begin position="20"/>
        <end position="39"/>
    </location>
</feature>
<protein>
    <recommendedName>
        <fullName evidence="13 14">ATP synthase subunit a</fullName>
    </recommendedName>
    <alternativeName>
        <fullName evidence="13">ATP synthase F0 sector subunit a</fullName>
    </alternativeName>
    <alternativeName>
        <fullName evidence="13">F-ATPase subunit 6</fullName>
    </alternativeName>
</protein>
<dbReference type="RefSeq" id="WP_004088563.1">
    <property type="nucleotide sequence ID" value="NZ_CALESD010000199.1"/>
</dbReference>
<dbReference type="CDD" id="cd00310">
    <property type="entry name" value="ATP-synt_Fo_a_6"/>
    <property type="match status" value="1"/>
</dbReference>
<dbReference type="EMBL" id="CP019645">
    <property type="protein sequence ID" value="AQQ59745.1"/>
    <property type="molecule type" value="Genomic_DNA"/>
</dbReference>
<feature type="transmembrane region" description="Helical" evidence="13">
    <location>
        <begin position="102"/>
        <end position="122"/>
    </location>
</feature>
<dbReference type="SUPFAM" id="SSF81336">
    <property type="entry name" value="F1F0 ATP synthase subunit A"/>
    <property type="match status" value="1"/>
</dbReference>
<dbReference type="Gene3D" id="1.20.120.220">
    <property type="entry name" value="ATP synthase, F0 complex, subunit A"/>
    <property type="match status" value="1"/>
</dbReference>
<dbReference type="EMBL" id="JRPH02000015">
    <property type="protein sequence ID" value="TLE04431.1"/>
    <property type="molecule type" value="Genomic_DNA"/>
</dbReference>
<name>A0A099UUL1_9HELI</name>
<keyword evidence="8 13" id="KW-0375">Hydrogen ion transport</keyword>
<dbReference type="HAMAP" id="MF_01393">
    <property type="entry name" value="ATP_synth_a_bact"/>
    <property type="match status" value="1"/>
</dbReference>
<accession>A0A099UUL1</accession>
<dbReference type="Proteomes" id="UP000188298">
    <property type="component" value="Chromosome"/>
</dbReference>
<dbReference type="AlphaFoldDB" id="A0A099UUL1"/>
<dbReference type="PANTHER" id="PTHR42823:SF3">
    <property type="entry name" value="ATP SYNTHASE SUBUNIT A, CHLOROPLASTIC"/>
    <property type="match status" value="1"/>
</dbReference>
<feature type="transmembrane region" description="Helical" evidence="13">
    <location>
        <begin position="76"/>
        <end position="96"/>
    </location>
</feature>
<keyword evidence="4 13" id="KW-1003">Cell membrane</keyword>
<dbReference type="InterPro" id="IPR000568">
    <property type="entry name" value="ATP_synth_F0_asu"/>
</dbReference>
<dbReference type="Proteomes" id="UP000029857">
    <property type="component" value="Unassembled WGS sequence"/>
</dbReference>
<evidence type="ECO:0000256" key="9">
    <source>
        <dbReference type="ARBA" id="ARBA00022989"/>
    </source>
</evidence>
<dbReference type="InterPro" id="IPR045082">
    <property type="entry name" value="ATP_syn_F0_a_bact/chloroplast"/>
</dbReference>
<dbReference type="EMBL" id="JRPJ02000010">
    <property type="protein sequence ID" value="TLE11015.1"/>
    <property type="molecule type" value="Genomic_DNA"/>
</dbReference>
<dbReference type="PANTHER" id="PTHR42823">
    <property type="entry name" value="ATP SYNTHASE SUBUNIT A, CHLOROPLASTIC"/>
    <property type="match status" value="1"/>
</dbReference>
<reference evidence="15 20" key="2">
    <citation type="submission" date="2017-02" db="EMBL/GenBank/DDBJ databases">
        <title>Whole genome sequencing of Helicobacter bilis strain AAQJH.</title>
        <authorList>
            <person name="Conlan S."/>
            <person name="Thomas P.J."/>
            <person name="Mullikin J."/>
            <person name="Palmore T.N."/>
            <person name="Frank K.M."/>
            <person name="Segre J.A."/>
        </authorList>
    </citation>
    <scope>NUCLEOTIDE SEQUENCE [LARGE SCALE GENOMIC DNA]</scope>
    <source>
        <strain evidence="15 20">AAQJH</strain>
    </source>
</reference>
<feature type="transmembrane region" description="Helical" evidence="13">
    <location>
        <begin position="176"/>
        <end position="196"/>
    </location>
</feature>
<evidence type="ECO:0000313" key="20">
    <source>
        <dbReference type="Proteomes" id="UP000188298"/>
    </source>
</evidence>
<dbReference type="Proteomes" id="UP000029870">
    <property type="component" value="Unassembled WGS sequence"/>
</dbReference>
<dbReference type="PROSITE" id="PS00449">
    <property type="entry name" value="ATPASE_A"/>
    <property type="match status" value="1"/>
</dbReference>
<evidence type="ECO:0000256" key="5">
    <source>
        <dbReference type="ARBA" id="ARBA00022519"/>
    </source>
</evidence>
<evidence type="ECO:0000256" key="13">
    <source>
        <dbReference type="HAMAP-Rule" id="MF_01393"/>
    </source>
</evidence>
<evidence type="ECO:0000256" key="1">
    <source>
        <dbReference type="ARBA" id="ARBA00004141"/>
    </source>
</evidence>
<dbReference type="InterPro" id="IPR023011">
    <property type="entry name" value="ATP_synth_F0_asu_AS"/>
</dbReference>
<keyword evidence="9 13" id="KW-1133">Transmembrane helix</keyword>
<evidence type="ECO:0000313" key="17">
    <source>
        <dbReference type="EMBL" id="TLE11015.1"/>
    </source>
</evidence>
<evidence type="ECO:0000256" key="6">
    <source>
        <dbReference type="ARBA" id="ARBA00022547"/>
    </source>
</evidence>
<dbReference type="GO" id="GO:0046933">
    <property type="term" value="F:proton-transporting ATP synthase activity, rotational mechanism"/>
    <property type="evidence" value="ECO:0007669"/>
    <property type="project" value="UniProtKB-UniRule"/>
</dbReference>
<reference evidence="17" key="3">
    <citation type="submission" date="2018-04" db="EMBL/GenBank/DDBJ databases">
        <authorList>
            <person name="Sheh A."/>
            <person name="Shen Z."/>
            <person name="Mannion A.J."/>
            <person name="Fox J.G."/>
        </authorList>
    </citation>
    <scope>NUCLEOTIDE SEQUENCE</scope>
    <source>
        <strain evidence="17">ATCC 49320</strain>
        <strain evidence="16">Missouri</strain>
    </source>
</reference>
<dbReference type="KEGG" id="hbl:XJ32_06200"/>
<dbReference type="GO" id="GO:0042777">
    <property type="term" value="P:proton motive force-driven plasma membrane ATP synthesis"/>
    <property type="evidence" value="ECO:0007669"/>
    <property type="project" value="TreeGrafter"/>
</dbReference>
<keyword evidence="6 13" id="KW-0138">CF(0)</keyword>
<reference evidence="18 19" key="1">
    <citation type="journal article" date="2014" name="Genome Announc.">
        <title>Draft genome sequences of eight enterohepatic helicobacter species isolated from both laboratory and wild rodents.</title>
        <authorList>
            <person name="Sheh A."/>
            <person name="Shen Z."/>
            <person name="Fox J.G."/>
        </authorList>
    </citation>
    <scope>NUCLEOTIDE SEQUENCE [LARGE SCALE GENOMIC DNA]</scope>
    <source>
        <strain evidence="17 18">ATCC 49320</strain>
        <strain evidence="16 19">Missouri</strain>
    </source>
</reference>
<evidence type="ECO:0000313" key="16">
    <source>
        <dbReference type="EMBL" id="TLE04431.1"/>
    </source>
</evidence>
<dbReference type="STRING" id="37372.XJ32_06200"/>
<dbReference type="Pfam" id="PF00119">
    <property type="entry name" value="ATP-synt_A"/>
    <property type="match status" value="1"/>
</dbReference>
<evidence type="ECO:0000313" key="18">
    <source>
        <dbReference type="Proteomes" id="UP000029857"/>
    </source>
</evidence>
<dbReference type="FunFam" id="1.20.120.220:FF:000006">
    <property type="entry name" value="ATP synthase subunit a"/>
    <property type="match status" value="1"/>
</dbReference>
<evidence type="ECO:0000256" key="12">
    <source>
        <dbReference type="ARBA" id="ARBA00023310"/>
    </source>
</evidence>
<evidence type="ECO:0000256" key="2">
    <source>
        <dbReference type="ARBA" id="ARBA00006810"/>
    </source>
</evidence>
<dbReference type="NCBIfam" id="TIGR01131">
    <property type="entry name" value="ATP_synt_6_or_A"/>
    <property type="match status" value="1"/>
</dbReference>
<dbReference type="InterPro" id="IPR035908">
    <property type="entry name" value="F0_ATP_A_sf"/>
</dbReference>
<evidence type="ECO:0000313" key="15">
    <source>
        <dbReference type="EMBL" id="AQQ59745.1"/>
    </source>
</evidence>
<evidence type="ECO:0000256" key="7">
    <source>
        <dbReference type="ARBA" id="ARBA00022692"/>
    </source>
</evidence>
<evidence type="ECO:0000256" key="10">
    <source>
        <dbReference type="ARBA" id="ARBA00023065"/>
    </source>
</evidence>
<feature type="transmembrane region" description="Helical" evidence="13">
    <location>
        <begin position="202"/>
        <end position="222"/>
    </location>
</feature>
<organism evidence="17 18">
    <name type="scientific">Helicobacter bilis</name>
    <dbReference type="NCBI Taxonomy" id="37372"/>
    <lineage>
        <taxon>Bacteria</taxon>
        <taxon>Pseudomonadati</taxon>
        <taxon>Campylobacterota</taxon>
        <taxon>Epsilonproteobacteria</taxon>
        <taxon>Campylobacterales</taxon>
        <taxon>Helicobacteraceae</taxon>
        <taxon>Helicobacter</taxon>
    </lineage>
</organism>
<keyword evidence="12 13" id="KW-0066">ATP synthesis</keyword>
<evidence type="ECO:0000256" key="14">
    <source>
        <dbReference type="RuleBase" id="RU000483"/>
    </source>
</evidence>
<dbReference type="NCBIfam" id="NF004481">
    <property type="entry name" value="PRK05815.2-3"/>
    <property type="match status" value="1"/>
</dbReference>
<comment type="similarity">
    <text evidence="2 13 14">Belongs to the ATPase A chain family.</text>
</comment>
<comment type="function">
    <text evidence="13 14">Key component of the proton channel; it plays a direct role in the translocation of protons across the membrane.</text>
</comment>
<sequence>MEERLFTFAGLISTDHAFITIFYTILCAAVTIGISMFAVRKLQAVPTGMQNFYEWIIGGMLYIGKDSLGEKLARKYFPLAGTIGILVFYCNVIGMIPGFEAPTASISFTLVLALIVFFYYHFEGIRANGFGKYFGHFAGPIKLLSPLLFPVEIISHCSRIISLSFRLFGNIRGDDMFLLVMLQLVPWVVPLLPFGILMFMAVLQAFVFMILTYVYLASAVLLDDEH</sequence>
<keyword evidence="11 13" id="KW-0472">Membrane</keyword>
<dbReference type="PRINTS" id="PR00123">
    <property type="entry name" value="ATPASEA"/>
</dbReference>
<gene>
    <name evidence="13" type="primary">atpB</name>
    <name evidence="16" type="ORF">LS77_006145</name>
    <name evidence="17" type="ORF">LS79_004255</name>
    <name evidence="15" type="ORF">XJ32_06200</name>
</gene>
<evidence type="ECO:0000256" key="8">
    <source>
        <dbReference type="ARBA" id="ARBA00022781"/>
    </source>
</evidence>
<evidence type="ECO:0000256" key="4">
    <source>
        <dbReference type="ARBA" id="ARBA00022475"/>
    </source>
</evidence>
<comment type="subcellular location">
    <subcellularLocation>
        <location evidence="13 14">Cell membrane</location>
        <topology evidence="13 14">Multi-pass membrane protein</topology>
    </subcellularLocation>
    <subcellularLocation>
        <location evidence="1">Membrane</location>
        <topology evidence="1">Multi-pass membrane protein</topology>
    </subcellularLocation>
</comment>
<keyword evidence="10 13" id="KW-0406">Ion transport</keyword>
<dbReference type="GO" id="GO:0045259">
    <property type="term" value="C:proton-transporting ATP synthase complex"/>
    <property type="evidence" value="ECO:0007669"/>
    <property type="project" value="UniProtKB-KW"/>
</dbReference>
<evidence type="ECO:0000256" key="11">
    <source>
        <dbReference type="ARBA" id="ARBA00023136"/>
    </source>
</evidence>
<keyword evidence="5" id="KW-0997">Cell inner membrane</keyword>
<dbReference type="GO" id="GO:0005886">
    <property type="term" value="C:plasma membrane"/>
    <property type="evidence" value="ECO:0007669"/>
    <property type="project" value="UniProtKB-SubCell"/>
</dbReference>
<keyword evidence="7 13" id="KW-0812">Transmembrane</keyword>